<reference evidence="2 3" key="1">
    <citation type="submission" date="2019-02" db="EMBL/GenBank/DDBJ databases">
        <title>Deep-cultivation of Planctomycetes and their phenomic and genomic characterization uncovers novel biology.</title>
        <authorList>
            <person name="Wiegand S."/>
            <person name="Jogler M."/>
            <person name="Boedeker C."/>
            <person name="Pinto D."/>
            <person name="Vollmers J."/>
            <person name="Rivas-Marin E."/>
            <person name="Kohn T."/>
            <person name="Peeters S.H."/>
            <person name="Heuer A."/>
            <person name="Rast P."/>
            <person name="Oberbeckmann S."/>
            <person name="Bunk B."/>
            <person name="Jeske O."/>
            <person name="Meyerdierks A."/>
            <person name="Storesund J.E."/>
            <person name="Kallscheuer N."/>
            <person name="Luecker S."/>
            <person name="Lage O.M."/>
            <person name="Pohl T."/>
            <person name="Merkel B.J."/>
            <person name="Hornburger P."/>
            <person name="Mueller R.-W."/>
            <person name="Bruemmer F."/>
            <person name="Labrenz M."/>
            <person name="Spormann A.M."/>
            <person name="Op den Camp H."/>
            <person name="Overmann J."/>
            <person name="Amann R."/>
            <person name="Jetten M.S.M."/>
            <person name="Mascher T."/>
            <person name="Medema M.H."/>
            <person name="Devos D.P."/>
            <person name="Kaster A.-K."/>
            <person name="Ovreas L."/>
            <person name="Rohde M."/>
            <person name="Galperin M.Y."/>
            <person name="Jogler C."/>
        </authorList>
    </citation>
    <scope>NUCLEOTIDE SEQUENCE [LARGE SCALE GENOMIC DNA]</scope>
    <source>
        <strain evidence="2 3">Pla85_3_4</strain>
    </source>
</reference>
<sequence length="228" mass="24360">MSNRRILVTGASRGLGRAMTDAFVALGHTVVGCSRDETAVAELRKRYGEPHRFSVVDVADEQQVAAWAKEVLDAGGPPDLLLNNAAVINANAPLWEVTPAEFSRVIDINIKGVFHVLHHFTPAMIARGEGVIVNFSSGWGRSVSPEVATYCATKWAIEGLTQALALELPAGMAAVPLNPGVIHTGMLSSCWGEDAAAYPGPQDWARRAVPFLLQIQARDNGRSLTVPA</sequence>
<gene>
    <name evidence="2" type="primary">fabG_3</name>
    <name evidence="2" type="ORF">Pla8534_30470</name>
</gene>
<keyword evidence="2" id="KW-0560">Oxidoreductase</keyword>
<name>A0A518DTS1_9BACT</name>
<dbReference type="PRINTS" id="PR00081">
    <property type="entry name" value="GDHRDH"/>
</dbReference>
<dbReference type="PANTHER" id="PTHR45267:SF2">
    <property type="entry name" value="NADPH-DEPENDENT PTERIN ALDEHYDE REDUCTASE"/>
    <property type="match status" value="1"/>
</dbReference>
<accession>A0A518DTS1</accession>
<dbReference type="InterPro" id="IPR053241">
    <property type="entry name" value="NADPH_pterin_aldehyde_rdct"/>
</dbReference>
<evidence type="ECO:0000313" key="3">
    <source>
        <dbReference type="Proteomes" id="UP000317648"/>
    </source>
</evidence>
<dbReference type="PRINTS" id="PR00080">
    <property type="entry name" value="SDRFAMILY"/>
</dbReference>
<dbReference type="EMBL" id="CP036433">
    <property type="protein sequence ID" value="QDU95232.1"/>
    <property type="molecule type" value="Genomic_DNA"/>
</dbReference>
<dbReference type="CDD" id="cd05233">
    <property type="entry name" value="SDR_c"/>
    <property type="match status" value="1"/>
</dbReference>
<evidence type="ECO:0000256" key="1">
    <source>
        <dbReference type="RuleBase" id="RU000363"/>
    </source>
</evidence>
<keyword evidence="3" id="KW-1185">Reference proteome</keyword>
<dbReference type="OrthoDB" id="9775296at2"/>
<dbReference type="PROSITE" id="PS51257">
    <property type="entry name" value="PROKAR_LIPOPROTEIN"/>
    <property type="match status" value="1"/>
</dbReference>
<dbReference type="PANTHER" id="PTHR45267">
    <property type="match status" value="1"/>
</dbReference>
<comment type="similarity">
    <text evidence="1">Belongs to the short-chain dehydrogenases/reductases (SDR) family.</text>
</comment>
<dbReference type="SUPFAM" id="SSF51735">
    <property type="entry name" value="NAD(P)-binding Rossmann-fold domains"/>
    <property type="match status" value="1"/>
</dbReference>
<dbReference type="Proteomes" id="UP000317648">
    <property type="component" value="Chromosome"/>
</dbReference>
<dbReference type="Pfam" id="PF00106">
    <property type="entry name" value="adh_short"/>
    <property type="match status" value="1"/>
</dbReference>
<dbReference type="EC" id="1.1.1.100" evidence="2"/>
<organism evidence="2 3">
    <name type="scientific">Lignipirellula cremea</name>
    <dbReference type="NCBI Taxonomy" id="2528010"/>
    <lineage>
        <taxon>Bacteria</taxon>
        <taxon>Pseudomonadati</taxon>
        <taxon>Planctomycetota</taxon>
        <taxon>Planctomycetia</taxon>
        <taxon>Pirellulales</taxon>
        <taxon>Pirellulaceae</taxon>
        <taxon>Lignipirellula</taxon>
    </lineage>
</organism>
<dbReference type="Gene3D" id="3.40.50.720">
    <property type="entry name" value="NAD(P)-binding Rossmann-like Domain"/>
    <property type="match status" value="1"/>
</dbReference>
<dbReference type="KEGG" id="lcre:Pla8534_30470"/>
<dbReference type="InterPro" id="IPR020904">
    <property type="entry name" value="Sc_DH/Rdtase_CS"/>
</dbReference>
<dbReference type="InterPro" id="IPR036291">
    <property type="entry name" value="NAD(P)-bd_dom_sf"/>
</dbReference>
<dbReference type="InterPro" id="IPR002347">
    <property type="entry name" value="SDR_fam"/>
</dbReference>
<dbReference type="RefSeq" id="WP_145053998.1">
    <property type="nucleotide sequence ID" value="NZ_CP036433.1"/>
</dbReference>
<proteinExistence type="inferred from homology"/>
<protein>
    <submittedName>
        <fullName evidence="2">3-oxoacyl-[acyl-carrier-protein] reductase FabG</fullName>
        <ecNumber evidence="2">1.1.1.100</ecNumber>
    </submittedName>
</protein>
<dbReference type="GO" id="GO:0005829">
    <property type="term" value="C:cytosol"/>
    <property type="evidence" value="ECO:0007669"/>
    <property type="project" value="TreeGrafter"/>
</dbReference>
<dbReference type="PROSITE" id="PS00061">
    <property type="entry name" value="ADH_SHORT"/>
    <property type="match status" value="1"/>
</dbReference>
<dbReference type="GO" id="GO:0004316">
    <property type="term" value="F:3-oxoacyl-[acyl-carrier-protein] reductase (NADPH) activity"/>
    <property type="evidence" value="ECO:0007669"/>
    <property type="project" value="UniProtKB-EC"/>
</dbReference>
<evidence type="ECO:0000313" key="2">
    <source>
        <dbReference type="EMBL" id="QDU95232.1"/>
    </source>
</evidence>
<dbReference type="AlphaFoldDB" id="A0A518DTS1"/>